<dbReference type="EMBL" id="FOIU01000002">
    <property type="protein sequence ID" value="SEW39343.1"/>
    <property type="molecule type" value="Genomic_DNA"/>
</dbReference>
<reference evidence="2" key="1">
    <citation type="submission" date="2016-10" db="EMBL/GenBank/DDBJ databases">
        <authorList>
            <person name="Varghese N."/>
            <person name="Submissions S."/>
        </authorList>
    </citation>
    <scope>NUCLEOTIDE SEQUENCE [LARGE SCALE GENOMIC DNA]</scope>
    <source>
        <strain evidence="2">DSM 17724</strain>
    </source>
</reference>
<dbReference type="Proteomes" id="UP000199469">
    <property type="component" value="Unassembled WGS sequence"/>
</dbReference>
<dbReference type="AlphaFoldDB" id="A0A1I0RER5"/>
<dbReference type="STRING" id="356305.SAMN05421841_2584"/>
<dbReference type="OrthoDB" id="1329765at2"/>
<sequence>MKFYLFTFLFFIQLFVFGQNNPQEDSLKREREHREMYENRRKKHHENCTRDSLKAVTDSKIQNKYYINLVAPNGDNFLPAEELKQILNKHHIIWGGEWMGSDFGGYAPYSCYYVYMTRLTEEKFGKEFMDGLVKESLLKYIDKNPSVIFKYNDHFDLLYDNDDLSDDKIINEYFLKDFTYPKGYEVSKEKNQYFTEVKLHFNKDTHKLSVINFKHHIDNNHNKQFIPYFEKKIRNFVKSRNFVNIDHTIYEVKTYFKIYYK</sequence>
<protein>
    <submittedName>
        <fullName evidence="1">Uncharacterized protein</fullName>
    </submittedName>
</protein>
<keyword evidence="2" id="KW-1185">Reference proteome</keyword>
<dbReference type="RefSeq" id="WP_089793209.1">
    <property type="nucleotide sequence ID" value="NZ_FOIU01000002.1"/>
</dbReference>
<name>A0A1I0RER5_9FLAO</name>
<evidence type="ECO:0000313" key="2">
    <source>
        <dbReference type="Proteomes" id="UP000199469"/>
    </source>
</evidence>
<organism evidence="1 2">
    <name type="scientific">Chryseobacterium wanjuense</name>
    <dbReference type="NCBI Taxonomy" id="356305"/>
    <lineage>
        <taxon>Bacteria</taxon>
        <taxon>Pseudomonadati</taxon>
        <taxon>Bacteroidota</taxon>
        <taxon>Flavobacteriia</taxon>
        <taxon>Flavobacteriales</taxon>
        <taxon>Weeksellaceae</taxon>
        <taxon>Chryseobacterium group</taxon>
        <taxon>Chryseobacterium</taxon>
    </lineage>
</organism>
<gene>
    <name evidence="1" type="ORF">SAMN05421841_2584</name>
</gene>
<accession>A0A1I0RER5</accession>
<proteinExistence type="predicted"/>
<evidence type="ECO:0000313" key="1">
    <source>
        <dbReference type="EMBL" id="SEW39343.1"/>
    </source>
</evidence>